<evidence type="ECO:0000256" key="5">
    <source>
        <dbReference type="ARBA" id="ARBA00023015"/>
    </source>
</evidence>
<dbReference type="InterPro" id="IPR010213">
    <property type="entry name" value="TF_NusA"/>
</dbReference>
<name>A0A9D1TL92_9FIRM</name>
<dbReference type="SMART" id="SM00322">
    <property type="entry name" value="KH"/>
    <property type="match status" value="2"/>
</dbReference>
<dbReference type="SUPFAM" id="SSF50249">
    <property type="entry name" value="Nucleic acid-binding proteins"/>
    <property type="match status" value="1"/>
</dbReference>
<dbReference type="InterPro" id="IPR004087">
    <property type="entry name" value="KH_dom"/>
</dbReference>
<dbReference type="GO" id="GO:0003700">
    <property type="term" value="F:DNA-binding transcription factor activity"/>
    <property type="evidence" value="ECO:0007669"/>
    <property type="project" value="InterPro"/>
</dbReference>
<dbReference type="SUPFAM" id="SSF54814">
    <property type="entry name" value="Prokaryotic type KH domain (KH-domain type II)"/>
    <property type="match status" value="2"/>
</dbReference>
<dbReference type="InterPro" id="IPR036555">
    <property type="entry name" value="NusA_N_sf"/>
</dbReference>
<protein>
    <recommendedName>
        <fullName evidence="7">Transcription termination/antitermination protein NusA</fullName>
    </recommendedName>
</protein>
<comment type="similarity">
    <text evidence="7">Belongs to the NusA family.</text>
</comment>
<dbReference type="CDD" id="cd02134">
    <property type="entry name" value="KH-II_NusA_rpt1"/>
    <property type="match status" value="1"/>
</dbReference>
<dbReference type="GO" id="GO:0031564">
    <property type="term" value="P:transcription antitermination"/>
    <property type="evidence" value="ECO:0007669"/>
    <property type="project" value="UniProtKB-UniRule"/>
</dbReference>
<dbReference type="Gene3D" id="2.40.50.140">
    <property type="entry name" value="Nucleic acid-binding proteins"/>
    <property type="match status" value="1"/>
</dbReference>
<comment type="caution">
    <text evidence="10">The sequence shown here is derived from an EMBL/GenBank/DDBJ whole genome shotgun (WGS) entry which is preliminary data.</text>
</comment>
<dbReference type="HAMAP" id="MF_00945_B">
    <property type="entry name" value="NusA_B"/>
    <property type="match status" value="1"/>
</dbReference>
<dbReference type="Pfam" id="PF13184">
    <property type="entry name" value="KH_NusA_1st"/>
    <property type="match status" value="1"/>
</dbReference>
<dbReference type="InterPro" id="IPR012340">
    <property type="entry name" value="NA-bd_OB-fold"/>
</dbReference>
<keyword evidence="5 7" id="KW-0805">Transcription regulation</keyword>
<comment type="subunit">
    <text evidence="7">Monomer. Binds directly to the core enzyme of the DNA-dependent RNA polymerase and to nascent RNA.</text>
</comment>
<feature type="domain" description="K Homology" evidence="9">
    <location>
        <begin position="228"/>
        <end position="291"/>
    </location>
</feature>
<organism evidence="10 11">
    <name type="scientific">Candidatus Monoglobus merdigallinarum</name>
    <dbReference type="NCBI Taxonomy" id="2838698"/>
    <lineage>
        <taxon>Bacteria</taxon>
        <taxon>Bacillati</taxon>
        <taxon>Bacillota</taxon>
        <taxon>Clostridia</taxon>
        <taxon>Monoglobales</taxon>
        <taxon>Monoglobaceae</taxon>
        <taxon>Monoglobus</taxon>
    </lineage>
</organism>
<dbReference type="Proteomes" id="UP000824162">
    <property type="component" value="Unassembled WGS sequence"/>
</dbReference>
<reference evidence="10" key="2">
    <citation type="submission" date="2021-04" db="EMBL/GenBank/DDBJ databases">
        <authorList>
            <person name="Gilroy R."/>
        </authorList>
    </citation>
    <scope>NUCLEOTIDE SEQUENCE</scope>
    <source>
        <strain evidence="10">5790</strain>
    </source>
</reference>
<dbReference type="InterPro" id="IPR013735">
    <property type="entry name" value="TF_NusA_N"/>
</dbReference>
<evidence type="ECO:0000256" key="1">
    <source>
        <dbReference type="ARBA" id="ARBA00022472"/>
    </source>
</evidence>
<dbReference type="GO" id="GO:0005829">
    <property type="term" value="C:cytosol"/>
    <property type="evidence" value="ECO:0007669"/>
    <property type="project" value="TreeGrafter"/>
</dbReference>
<evidence type="ECO:0000256" key="6">
    <source>
        <dbReference type="ARBA" id="ARBA00023163"/>
    </source>
</evidence>
<evidence type="ECO:0000259" key="9">
    <source>
        <dbReference type="SMART" id="SM00322"/>
    </source>
</evidence>
<dbReference type="CDD" id="cd04455">
    <property type="entry name" value="S1_NusA"/>
    <property type="match status" value="1"/>
</dbReference>
<dbReference type="PANTHER" id="PTHR22648">
    <property type="entry name" value="TRANSCRIPTION TERMINATION FACTOR NUSA"/>
    <property type="match status" value="1"/>
</dbReference>
<evidence type="ECO:0000256" key="4">
    <source>
        <dbReference type="ARBA" id="ARBA00022884"/>
    </source>
</evidence>
<sequence length="372" mass="41272">MSAELFNLLDEIEEEKGISKDVILDALESALISAYKKNFGAVQDINVKFPENGDIKIFARKTVVDEVENRETEISLENARKIKGEYEIGDIVEFEVTPDSFGRIAAQTARQVVFQRIREAEREKMVDEYSGRENSIASAVVRKIERRNVMLEIDGAESVLMSNEQVKNDNYRVGERYKVFVVEVADGIKGVHLVVSRSHPGLVRCLFELEVPEISQGIIEFKGISREAGSRSKIAVASNSSNVDPVGTCIGPKGMRVQNVIDELRGEKIDIIRYSDDPAEFVSNALSPADVVSIEVFEDSKMCKVTVPESQLSLAIGKEGQNVRLAARLTGWKIDLSAVPDSSNADDLGIDSGELTEDEMQREVSEILNEQE</sequence>
<feature type="domain" description="K Homology" evidence="9">
    <location>
        <begin position="299"/>
        <end position="369"/>
    </location>
</feature>
<feature type="region of interest" description="Disordered" evidence="8">
    <location>
        <begin position="343"/>
        <end position="372"/>
    </location>
</feature>
<dbReference type="InterPro" id="IPR058582">
    <property type="entry name" value="KH_NusA_2nd"/>
</dbReference>
<gene>
    <name evidence="7 10" type="primary">nusA</name>
    <name evidence="10" type="ORF">H9900_02595</name>
</gene>
<dbReference type="PANTHER" id="PTHR22648:SF0">
    <property type="entry name" value="TRANSCRIPTION TERMINATION_ANTITERMINATION PROTEIN NUSA"/>
    <property type="match status" value="1"/>
</dbReference>
<dbReference type="PROSITE" id="PS50084">
    <property type="entry name" value="KH_TYPE_1"/>
    <property type="match status" value="1"/>
</dbReference>
<accession>A0A9D1TL92</accession>
<dbReference type="AlphaFoldDB" id="A0A9D1TL92"/>
<keyword evidence="3 7" id="KW-0889">Transcription antitermination</keyword>
<comment type="function">
    <text evidence="7">Participates in both transcription termination and antitermination.</text>
</comment>
<dbReference type="GO" id="GO:0006353">
    <property type="term" value="P:DNA-templated transcription termination"/>
    <property type="evidence" value="ECO:0007669"/>
    <property type="project" value="UniProtKB-UniRule"/>
</dbReference>
<keyword evidence="2 7" id="KW-0963">Cytoplasm</keyword>
<dbReference type="CDD" id="cd22529">
    <property type="entry name" value="KH-II_NusA_rpt2"/>
    <property type="match status" value="1"/>
</dbReference>
<dbReference type="FunFam" id="3.30.300.20:FF:000005">
    <property type="entry name" value="Transcription termination/antitermination protein NusA"/>
    <property type="match status" value="1"/>
</dbReference>
<keyword evidence="6 7" id="KW-0804">Transcription</keyword>
<dbReference type="Pfam" id="PF26594">
    <property type="entry name" value="KH_NusA_2nd"/>
    <property type="match status" value="1"/>
</dbReference>
<evidence type="ECO:0000256" key="8">
    <source>
        <dbReference type="SAM" id="MobiDB-lite"/>
    </source>
</evidence>
<evidence type="ECO:0000256" key="7">
    <source>
        <dbReference type="HAMAP-Rule" id="MF_00945"/>
    </source>
</evidence>
<dbReference type="SUPFAM" id="SSF69705">
    <property type="entry name" value="Transcription factor NusA, N-terminal domain"/>
    <property type="match status" value="1"/>
</dbReference>
<dbReference type="InterPro" id="IPR030842">
    <property type="entry name" value="TF_NusA_bacterial"/>
</dbReference>
<dbReference type="FunFam" id="3.30.1480.10:FF:000002">
    <property type="entry name" value="Transcription termination/antitermination protein NusA"/>
    <property type="match status" value="1"/>
</dbReference>
<evidence type="ECO:0000256" key="3">
    <source>
        <dbReference type="ARBA" id="ARBA00022814"/>
    </source>
</evidence>
<evidence type="ECO:0000313" key="11">
    <source>
        <dbReference type="Proteomes" id="UP000824162"/>
    </source>
</evidence>
<dbReference type="Gene3D" id="3.30.300.20">
    <property type="match status" value="2"/>
</dbReference>
<proteinExistence type="inferred from homology"/>
<dbReference type="InterPro" id="IPR009019">
    <property type="entry name" value="KH_sf_prok-type"/>
</dbReference>
<dbReference type="EMBL" id="DXIJ01000053">
    <property type="protein sequence ID" value="HIV85682.1"/>
    <property type="molecule type" value="Genomic_DNA"/>
</dbReference>
<dbReference type="NCBIfam" id="TIGR01953">
    <property type="entry name" value="NusA"/>
    <property type="match status" value="1"/>
</dbReference>
<keyword evidence="1 7" id="KW-0806">Transcription termination</keyword>
<evidence type="ECO:0000313" key="10">
    <source>
        <dbReference type="EMBL" id="HIV85682.1"/>
    </source>
</evidence>
<keyword evidence="4 7" id="KW-0694">RNA-binding</keyword>
<dbReference type="InterPro" id="IPR025249">
    <property type="entry name" value="TF_NusA_KH_1st"/>
</dbReference>
<dbReference type="Pfam" id="PF08529">
    <property type="entry name" value="NusA_N"/>
    <property type="match status" value="1"/>
</dbReference>
<dbReference type="GO" id="GO:0003723">
    <property type="term" value="F:RNA binding"/>
    <property type="evidence" value="ECO:0007669"/>
    <property type="project" value="UniProtKB-UniRule"/>
</dbReference>
<evidence type="ECO:0000256" key="2">
    <source>
        <dbReference type="ARBA" id="ARBA00022490"/>
    </source>
</evidence>
<reference evidence="10" key="1">
    <citation type="journal article" date="2021" name="PeerJ">
        <title>Extensive microbial diversity within the chicken gut microbiome revealed by metagenomics and culture.</title>
        <authorList>
            <person name="Gilroy R."/>
            <person name="Ravi A."/>
            <person name="Getino M."/>
            <person name="Pursley I."/>
            <person name="Horton D.L."/>
            <person name="Alikhan N.F."/>
            <person name="Baker D."/>
            <person name="Gharbi K."/>
            <person name="Hall N."/>
            <person name="Watson M."/>
            <person name="Adriaenssens E.M."/>
            <person name="Foster-Nyarko E."/>
            <person name="Jarju S."/>
            <person name="Secka A."/>
            <person name="Antonio M."/>
            <person name="Oren A."/>
            <person name="Chaudhuri R.R."/>
            <person name="La Ragione R."/>
            <person name="Hildebrand F."/>
            <person name="Pallen M.J."/>
        </authorList>
    </citation>
    <scope>NUCLEOTIDE SEQUENCE</scope>
    <source>
        <strain evidence="10">5790</strain>
    </source>
</reference>
<dbReference type="FunFam" id="3.30.300.20:FF:000002">
    <property type="entry name" value="Transcription termination/antitermination protein NusA"/>
    <property type="match status" value="1"/>
</dbReference>
<dbReference type="Gene3D" id="3.30.1480.10">
    <property type="entry name" value="NusA, N-terminal domain"/>
    <property type="match status" value="1"/>
</dbReference>
<dbReference type="InterPro" id="IPR015946">
    <property type="entry name" value="KH_dom-like_a/b"/>
</dbReference>
<comment type="subcellular location">
    <subcellularLocation>
        <location evidence="7">Cytoplasm</location>
    </subcellularLocation>
</comment>